<feature type="repeat" description="TPR" evidence="3">
    <location>
        <begin position="773"/>
        <end position="806"/>
    </location>
</feature>
<dbReference type="Pfam" id="PF14559">
    <property type="entry name" value="TPR_19"/>
    <property type="match status" value="1"/>
</dbReference>
<dbReference type="SMART" id="SM00028">
    <property type="entry name" value="TPR"/>
    <property type="match status" value="7"/>
</dbReference>
<dbReference type="Pfam" id="PF00515">
    <property type="entry name" value="TPR_1"/>
    <property type="match status" value="1"/>
</dbReference>
<gene>
    <name evidence="5" type="ORF">BLGHR1_16902</name>
</gene>
<feature type="region of interest" description="Disordered" evidence="4">
    <location>
        <begin position="214"/>
        <end position="293"/>
    </location>
</feature>
<dbReference type="VEuPathDB" id="FungiDB:BLGHR1_16902"/>
<keyword evidence="1 3" id="KW-0802">TPR repeat</keyword>
<dbReference type="EMBL" id="UNSH01000086">
    <property type="protein sequence ID" value="SZF06099.1"/>
    <property type="molecule type" value="Genomic_DNA"/>
</dbReference>
<dbReference type="PROSITE" id="PS50005">
    <property type="entry name" value="TPR"/>
    <property type="match status" value="6"/>
</dbReference>
<dbReference type="PANTHER" id="PTHR12558">
    <property type="entry name" value="CELL DIVISION CYCLE 16,23,27"/>
    <property type="match status" value="1"/>
</dbReference>
<feature type="repeat" description="TPR" evidence="3">
    <location>
        <begin position="535"/>
        <end position="568"/>
    </location>
</feature>
<feature type="repeat" description="TPR" evidence="3">
    <location>
        <begin position="705"/>
        <end position="738"/>
    </location>
</feature>
<dbReference type="Proteomes" id="UP000275772">
    <property type="component" value="Unassembled WGS sequence"/>
</dbReference>
<accession>A0A383V280</accession>
<dbReference type="GO" id="GO:0007091">
    <property type="term" value="P:metaphase/anaphase transition of mitotic cell cycle"/>
    <property type="evidence" value="ECO:0007669"/>
    <property type="project" value="TreeGrafter"/>
</dbReference>
<evidence type="ECO:0000313" key="6">
    <source>
        <dbReference type="Proteomes" id="UP000275772"/>
    </source>
</evidence>
<protein>
    <submittedName>
        <fullName evidence="5">Uncharacterized protein</fullName>
    </submittedName>
</protein>
<dbReference type="GO" id="GO:0051301">
    <property type="term" value="P:cell division"/>
    <property type="evidence" value="ECO:0007669"/>
    <property type="project" value="TreeGrafter"/>
</dbReference>
<dbReference type="InterPro" id="IPR019734">
    <property type="entry name" value="TPR_rpt"/>
</dbReference>
<dbReference type="Gene3D" id="1.25.40.10">
    <property type="entry name" value="Tetratricopeptide repeat domain"/>
    <property type="match status" value="4"/>
</dbReference>
<feature type="repeat" description="TPR" evidence="3">
    <location>
        <begin position="127"/>
        <end position="160"/>
    </location>
</feature>
<dbReference type="GO" id="GO:0005737">
    <property type="term" value="C:cytoplasm"/>
    <property type="evidence" value="ECO:0007669"/>
    <property type="project" value="TreeGrafter"/>
</dbReference>
<reference evidence="5 6" key="1">
    <citation type="submission" date="2017-11" db="EMBL/GenBank/DDBJ databases">
        <authorList>
            <person name="Kracher B."/>
        </authorList>
    </citation>
    <scope>NUCLEOTIDE SEQUENCE [LARGE SCALE GENOMIC DNA]</scope>
    <source>
        <strain evidence="5 6">RACE1</strain>
    </source>
</reference>
<dbReference type="AlphaFoldDB" id="A0A383V280"/>
<evidence type="ECO:0000313" key="5">
    <source>
        <dbReference type="EMBL" id="SZF06099.1"/>
    </source>
</evidence>
<dbReference type="GO" id="GO:0005680">
    <property type="term" value="C:anaphase-promoting complex"/>
    <property type="evidence" value="ECO:0007669"/>
    <property type="project" value="TreeGrafter"/>
</dbReference>
<sequence>MSPSNSCIVSQLRHLIYYHIDNNLIKNALFFAERLTAYDQRGAEAAYLIALCHFKLGDNATAHEYSKSAGSKGTHLGCAYVFAQTCLLMKRYKQGINALERCRILWIGKNNFGKHSASTRQPLPDAATIHCLKGKLYYSWDNKSKAINCFEEALQLNPFMWDAFTFLCDMGVSVRVPNIFKLNPDIEASLKINSGEASEKLTQQRDTFLPTIQNPERKRNIISSNSIVNDGQDPFQNTSLRENKNGLSEPRVNSQKLSESKPSLTNLPATSSGRVGSEGMETPSGPSASNESLSMYSRGELSSAHFREPPQAPLRKTRPITNLGMDISMDLPKISRGLTKRVHRTYDSIEELSKTQELRSSNSALPLVVERKRSVSGQSIPKQGFEDQGLAPQRRSVRLFQKQPITAKLSSSNLSIIGPPPGRELKKAKPPISRIVRPSSGSITSSRQAVGCRKPMEDIMDLDHRDSMSRNSANTATYVNQKLAEPGLFRQEDSIKALLELLQRLGSGYYALSRFQCAEALQIYSSLPKIHRDTPWIIAQLGRVYYEQAAYSEAEKFYKRLRQIVPTRFEDMEIYSTILWHLKREIDLAFLAHELIEASWDSPQAWCALGNSWSLSREHEQALKCFKRATQLNPTFAYAFTLQGHEHVSNEEYDKALVSYRSGMAADKRHYNAWYGVARVYEKLGEYEKAFTHFSVASSINPTNAVLICCIGSVLEKQKKPQQALQYFTRATELAPRSALTRFKVARTLMSIGEHEKALAELMILKDIAPEEAMVHFLLGKLYKGLKQKGLAVRHFTIALNLDPKASHQIKEAIESLEDYDEDEESLMGC</sequence>
<dbReference type="GO" id="GO:0031145">
    <property type="term" value="P:anaphase-promoting complex-dependent catabolic process"/>
    <property type="evidence" value="ECO:0007669"/>
    <property type="project" value="TreeGrafter"/>
</dbReference>
<dbReference type="PANTHER" id="PTHR12558:SF13">
    <property type="entry name" value="CELL DIVISION CYCLE PROTEIN 27 HOMOLOG"/>
    <property type="match status" value="1"/>
</dbReference>
<dbReference type="GO" id="GO:0016567">
    <property type="term" value="P:protein ubiquitination"/>
    <property type="evidence" value="ECO:0007669"/>
    <property type="project" value="TreeGrafter"/>
</dbReference>
<feature type="repeat" description="TPR" evidence="3">
    <location>
        <begin position="603"/>
        <end position="636"/>
    </location>
</feature>
<comment type="similarity">
    <text evidence="2">Belongs to the APC3/CDC27 family.</text>
</comment>
<evidence type="ECO:0000256" key="4">
    <source>
        <dbReference type="SAM" id="MobiDB-lite"/>
    </source>
</evidence>
<dbReference type="InterPro" id="IPR011990">
    <property type="entry name" value="TPR-like_helical_dom_sf"/>
</dbReference>
<evidence type="ECO:0000256" key="2">
    <source>
        <dbReference type="ARBA" id="ARBA00038210"/>
    </source>
</evidence>
<dbReference type="SUPFAM" id="SSF48452">
    <property type="entry name" value="TPR-like"/>
    <property type="match status" value="3"/>
</dbReference>
<evidence type="ECO:0000256" key="1">
    <source>
        <dbReference type="ARBA" id="ARBA00022803"/>
    </source>
</evidence>
<feature type="compositionally biased region" description="Polar residues" evidence="4">
    <location>
        <begin position="251"/>
        <end position="274"/>
    </location>
</feature>
<proteinExistence type="inferred from homology"/>
<dbReference type="Pfam" id="PF13181">
    <property type="entry name" value="TPR_8"/>
    <property type="match status" value="1"/>
</dbReference>
<organism evidence="5 6">
    <name type="scientific">Blumeria hordei</name>
    <name type="common">Barley powdery mildew</name>
    <name type="synonym">Blumeria graminis f. sp. hordei</name>
    <dbReference type="NCBI Taxonomy" id="2867405"/>
    <lineage>
        <taxon>Eukaryota</taxon>
        <taxon>Fungi</taxon>
        <taxon>Dikarya</taxon>
        <taxon>Ascomycota</taxon>
        <taxon>Pezizomycotina</taxon>
        <taxon>Leotiomycetes</taxon>
        <taxon>Erysiphales</taxon>
        <taxon>Erysiphaceae</taxon>
        <taxon>Blumeria</taxon>
    </lineage>
</organism>
<feature type="compositionally biased region" description="Polar residues" evidence="4">
    <location>
        <begin position="284"/>
        <end position="293"/>
    </location>
</feature>
<dbReference type="Pfam" id="PF13432">
    <property type="entry name" value="TPR_16"/>
    <property type="match status" value="1"/>
</dbReference>
<feature type="repeat" description="TPR" evidence="3">
    <location>
        <begin position="671"/>
        <end position="704"/>
    </location>
</feature>
<dbReference type="Pfam" id="PF12895">
    <property type="entry name" value="ANAPC3"/>
    <property type="match status" value="1"/>
</dbReference>
<evidence type="ECO:0000256" key="3">
    <source>
        <dbReference type="PROSITE-ProRule" id="PRU00339"/>
    </source>
</evidence>
<name>A0A383V280_BLUHO</name>
<feature type="compositionally biased region" description="Polar residues" evidence="4">
    <location>
        <begin position="221"/>
        <end position="240"/>
    </location>
</feature>